<organism evidence="1 2">
    <name type="scientific">Caerostris extrusa</name>
    <name type="common">Bark spider</name>
    <name type="synonym">Caerostris bankana</name>
    <dbReference type="NCBI Taxonomy" id="172846"/>
    <lineage>
        <taxon>Eukaryota</taxon>
        <taxon>Metazoa</taxon>
        <taxon>Ecdysozoa</taxon>
        <taxon>Arthropoda</taxon>
        <taxon>Chelicerata</taxon>
        <taxon>Arachnida</taxon>
        <taxon>Araneae</taxon>
        <taxon>Araneomorphae</taxon>
        <taxon>Entelegynae</taxon>
        <taxon>Araneoidea</taxon>
        <taxon>Araneidae</taxon>
        <taxon>Caerostris</taxon>
    </lineage>
</organism>
<protein>
    <submittedName>
        <fullName evidence="1">Uncharacterized protein</fullName>
    </submittedName>
</protein>
<dbReference type="EMBL" id="BPLR01008097">
    <property type="protein sequence ID" value="GIY22033.1"/>
    <property type="molecule type" value="Genomic_DNA"/>
</dbReference>
<evidence type="ECO:0000313" key="2">
    <source>
        <dbReference type="Proteomes" id="UP001054945"/>
    </source>
</evidence>
<gene>
    <name evidence="1" type="ORF">CEXT_585311</name>
</gene>
<keyword evidence="2" id="KW-1185">Reference proteome</keyword>
<comment type="caution">
    <text evidence="1">The sequence shown here is derived from an EMBL/GenBank/DDBJ whole genome shotgun (WGS) entry which is preliminary data.</text>
</comment>
<sequence>MAGDLQSPDFNGRKSLAISLSKGQFLRVIEGLPDVHQQGGHSSCLDPENSKILNIAQLPVEGLSNPSPCFSSKLPAHWLQMKSYYHPYTISGSPWKNTGTKYRPTMPKDATGSTIAAKTVF</sequence>
<dbReference type="AlphaFoldDB" id="A0AAV4RJD1"/>
<reference evidence="1 2" key="1">
    <citation type="submission" date="2021-06" db="EMBL/GenBank/DDBJ databases">
        <title>Caerostris extrusa draft genome.</title>
        <authorList>
            <person name="Kono N."/>
            <person name="Arakawa K."/>
        </authorList>
    </citation>
    <scope>NUCLEOTIDE SEQUENCE [LARGE SCALE GENOMIC DNA]</scope>
</reference>
<dbReference type="Proteomes" id="UP001054945">
    <property type="component" value="Unassembled WGS sequence"/>
</dbReference>
<proteinExistence type="predicted"/>
<name>A0AAV4RJD1_CAEEX</name>
<accession>A0AAV4RJD1</accession>
<evidence type="ECO:0000313" key="1">
    <source>
        <dbReference type="EMBL" id="GIY22033.1"/>
    </source>
</evidence>